<dbReference type="OrthoDB" id="10402257at2759"/>
<feature type="compositionally biased region" description="Polar residues" evidence="1">
    <location>
        <begin position="33"/>
        <end position="43"/>
    </location>
</feature>
<evidence type="ECO:0000313" key="2">
    <source>
        <dbReference type="EMBL" id="EFX63045.1"/>
    </source>
</evidence>
<dbReference type="InParanoid" id="E9HYY4"/>
<accession>E9HYY4</accession>
<dbReference type="KEGG" id="dpx:DAPPUDRAFT_269175"/>
<dbReference type="AlphaFoldDB" id="E9HYY4"/>
<evidence type="ECO:0000256" key="1">
    <source>
        <dbReference type="SAM" id="MobiDB-lite"/>
    </source>
</evidence>
<gene>
    <name evidence="2" type="ORF">DAPPUDRAFT_269175</name>
</gene>
<evidence type="ECO:0000313" key="3">
    <source>
        <dbReference type="Proteomes" id="UP000000305"/>
    </source>
</evidence>
<name>E9HYY4_DAPPU</name>
<dbReference type="EMBL" id="GL733243">
    <property type="protein sequence ID" value="EFX63045.1"/>
    <property type="molecule type" value="Genomic_DNA"/>
</dbReference>
<feature type="region of interest" description="Disordered" evidence="1">
    <location>
        <begin position="15"/>
        <end position="46"/>
    </location>
</feature>
<dbReference type="HOGENOM" id="CLU_1994911_0_0_1"/>
<organism evidence="2 3">
    <name type="scientific">Daphnia pulex</name>
    <name type="common">Water flea</name>
    <dbReference type="NCBI Taxonomy" id="6669"/>
    <lineage>
        <taxon>Eukaryota</taxon>
        <taxon>Metazoa</taxon>
        <taxon>Ecdysozoa</taxon>
        <taxon>Arthropoda</taxon>
        <taxon>Crustacea</taxon>
        <taxon>Branchiopoda</taxon>
        <taxon>Diplostraca</taxon>
        <taxon>Cladocera</taxon>
        <taxon>Anomopoda</taxon>
        <taxon>Daphniidae</taxon>
        <taxon>Daphnia</taxon>
    </lineage>
</organism>
<dbReference type="Proteomes" id="UP000000305">
    <property type="component" value="Unassembled WGS sequence"/>
</dbReference>
<proteinExistence type="predicted"/>
<sequence length="125" mass="14190">MEDSRIKGVIFYGIRHHQEPDSDEEGSSFADGSANSCSSNQTSEDIESNEVAFLRRRIQVLEIENRSLYRKIYDMEKKIAEHNKVPLLHASTVEIEKSELDEVLVVAKASRENLNATVNRLLEAV</sequence>
<protein>
    <submittedName>
        <fullName evidence="2">Uncharacterized protein</fullName>
    </submittedName>
</protein>
<reference evidence="2 3" key="1">
    <citation type="journal article" date="2011" name="Science">
        <title>The ecoresponsive genome of Daphnia pulex.</title>
        <authorList>
            <person name="Colbourne J.K."/>
            <person name="Pfrender M.E."/>
            <person name="Gilbert D."/>
            <person name="Thomas W.K."/>
            <person name="Tucker A."/>
            <person name="Oakley T.H."/>
            <person name="Tokishita S."/>
            <person name="Aerts A."/>
            <person name="Arnold G.J."/>
            <person name="Basu M.K."/>
            <person name="Bauer D.J."/>
            <person name="Caceres C.E."/>
            <person name="Carmel L."/>
            <person name="Casola C."/>
            <person name="Choi J.H."/>
            <person name="Detter J.C."/>
            <person name="Dong Q."/>
            <person name="Dusheyko S."/>
            <person name="Eads B.D."/>
            <person name="Frohlich T."/>
            <person name="Geiler-Samerotte K.A."/>
            <person name="Gerlach D."/>
            <person name="Hatcher P."/>
            <person name="Jogdeo S."/>
            <person name="Krijgsveld J."/>
            <person name="Kriventseva E.V."/>
            <person name="Kultz D."/>
            <person name="Laforsch C."/>
            <person name="Lindquist E."/>
            <person name="Lopez J."/>
            <person name="Manak J.R."/>
            <person name="Muller J."/>
            <person name="Pangilinan J."/>
            <person name="Patwardhan R.P."/>
            <person name="Pitluck S."/>
            <person name="Pritham E.J."/>
            <person name="Rechtsteiner A."/>
            <person name="Rho M."/>
            <person name="Rogozin I.B."/>
            <person name="Sakarya O."/>
            <person name="Salamov A."/>
            <person name="Schaack S."/>
            <person name="Shapiro H."/>
            <person name="Shiga Y."/>
            <person name="Skalitzky C."/>
            <person name="Smith Z."/>
            <person name="Souvorov A."/>
            <person name="Sung W."/>
            <person name="Tang Z."/>
            <person name="Tsuchiya D."/>
            <person name="Tu H."/>
            <person name="Vos H."/>
            <person name="Wang M."/>
            <person name="Wolf Y.I."/>
            <person name="Yamagata H."/>
            <person name="Yamada T."/>
            <person name="Ye Y."/>
            <person name="Shaw J.R."/>
            <person name="Andrews J."/>
            <person name="Crease T.J."/>
            <person name="Tang H."/>
            <person name="Lucas S.M."/>
            <person name="Robertson H.M."/>
            <person name="Bork P."/>
            <person name="Koonin E.V."/>
            <person name="Zdobnov E.M."/>
            <person name="Grigoriev I.V."/>
            <person name="Lynch M."/>
            <person name="Boore J.L."/>
        </authorList>
    </citation>
    <scope>NUCLEOTIDE SEQUENCE [LARGE SCALE GENOMIC DNA]</scope>
</reference>
<keyword evidence="3" id="KW-1185">Reference proteome</keyword>